<accession>A0A382Z6H5</accession>
<evidence type="ECO:0000313" key="1">
    <source>
        <dbReference type="EMBL" id="SVD90318.1"/>
    </source>
</evidence>
<sequence length="217" mass="25354">MSIDDYNVKGPQDILLDLPQERLTSITRGRGPRRGNLERLLRYWRPIMKKPGGFTRCRVILADHPELYPLERICAWLHHETTGLWPNEGCHHPNMKNCKGKLKKARKLIWSDADWSKRMRKRFKKRKKGLDEAWDDEDLFFGDFLDSKSLYDAIEYNPVVTTSDAQHASEVLTDFVLMEKDFISYLRDVKSWELVGEDAAGDEWVTEFSEAEDCGCE</sequence>
<protein>
    <submittedName>
        <fullName evidence="1">Uncharacterized protein</fullName>
    </submittedName>
</protein>
<gene>
    <name evidence="1" type="ORF">METZ01_LOCUS443172</name>
</gene>
<name>A0A382Z6H5_9ZZZZ</name>
<reference evidence="1" key="1">
    <citation type="submission" date="2018-05" db="EMBL/GenBank/DDBJ databases">
        <authorList>
            <person name="Lanie J.A."/>
            <person name="Ng W.-L."/>
            <person name="Kazmierczak K.M."/>
            <person name="Andrzejewski T.M."/>
            <person name="Davidsen T.M."/>
            <person name="Wayne K.J."/>
            <person name="Tettelin H."/>
            <person name="Glass J.I."/>
            <person name="Rusch D."/>
            <person name="Podicherti R."/>
            <person name="Tsui H.-C.T."/>
            <person name="Winkler M.E."/>
        </authorList>
    </citation>
    <scope>NUCLEOTIDE SEQUENCE</scope>
</reference>
<dbReference type="AlphaFoldDB" id="A0A382Z6H5"/>
<organism evidence="1">
    <name type="scientific">marine metagenome</name>
    <dbReference type="NCBI Taxonomy" id="408172"/>
    <lineage>
        <taxon>unclassified sequences</taxon>
        <taxon>metagenomes</taxon>
        <taxon>ecological metagenomes</taxon>
    </lineage>
</organism>
<proteinExistence type="predicted"/>
<dbReference type="EMBL" id="UINC01180894">
    <property type="protein sequence ID" value="SVD90318.1"/>
    <property type="molecule type" value="Genomic_DNA"/>
</dbReference>